<sequence>MASVGLFQTAFILGLEFVGPSKRVMFGVIGEFFFAFGEIILGLMAWGIRSWRMLQLVISAPVTCFVFYYWIVPESIRWLQTKGRHAQVVANLENIARINKKTIPLHLLRHHPLEEAESDESNDMAILINRPHKVTLLDVFRNPTMAFRTIFLIIIWITTTLTYYGLSYNAMDLGEDQGANKIYLNFLLSAVIEIPGYIFAWIGMEYFGRKWSLLISLFLSGIACIATGYLKGFLSMLLIFLVGKSNITTAFAIIYVYTAELFPTNVRNTVIGLCSMFARVGGMIAPFSTSLKQIYTPLPMLLFGLLSLLSSLLSITMPETLGEKLPDTIKDAIHIGSK</sequence>
<dbReference type="InterPro" id="IPR005828">
    <property type="entry name" value="MFS_sugar_transport-like"/>
</dbReference>
<keyword evidence="3 5" id="KW-1133">Transmembrane helix</keyword>
<name>A0A5N5TKU5_9CRUS</name>
<dbReference type="Pfam" id="PF00083">
    <property type="entry name" value="Sugar_tr"/>
    <property type="match status" value="1"/>
</dbReference>
<feature type="transmembrane region" description="Helical" evidence="5">
    <location>
        <begin position="24"/>
        <end position="48"/>
    </location>
</feature>
<evidence type="ECO:0000313" key="7">
    <source>
        <dbReference type="EMBL" id="KAB7506790.1"/>
    </source>
</evidence>
<evidence type="ECO:0000256" key="3">
    <source>
        <dbReference type="ARBA" id="ARBA00022989"/>
    </source>
</evidence>
<proteinExistence type="predicted"/>
<dbReference type="InterPro" id="IPR036259">
    <property type="entry name" value="MFS_trans_sf"/>
</dbReference>
<feature type="domain" description="Major facilitator superfamily (MFS) profile" evidence="6">
    <location>
        <begin position="1"/>
        <end position="322"/>
    </location>
</feature>
<comment type="caution">
    <text evidence="7">The sequence shown here is derived from an EMBL/GenBank/DDBJ whole genome shotgun (WGS) entry which is preliminary data.</text>
</comment>
<organism evidence="7 8">
    <name type="scientific">Armadillidium nasatum</name>
    <dbReference type="NCBI Taxonomy" id="96803"/>
    <lineage>
        <taxon>Eukaryota</taxon>
        <taxon>Metazoa</taxon>
        <taxon>Ecdysozoa</taxon>
        <taxon>Arthropoda</taxon>
        <taxon>Crustacea</taxon>
        <taxon>Multicrustacea</taxon>
        <taxon>Malacostraca</taxon>
        <taxon>Eumalacostraca</taxon>
        <taxon>Peracarida</taxon>
        <taxon>Isopoda</taxon>
        <taxon>Oniscidea</taxon>
        <taxon>Crinocheta</taxon>
        <taxon>Armadillidiidae</taxon>
        <taxon>Armadillidium</taxon>
    </lineage>
</organism>
<dbReference type="SUPFAM" id="SSF103473">
    <property type="entry name" value="MFS general substrate transporter"/>
    <property type="match status" value="1"/>
</dbReference>
<evidence type="ECO:0000256" key="2">
    <source>
        <dbReference type="ARBA" id="ARBA00022692"/>
    </source>
</evidence>
<feature type="transmembrane region" description="Helical" evidence="5">
    <location>
        <begin position="236"/>
        <end position="257"/>
    </location>
</feature>
<dbReference type="InterPro" id="IPR020846">
    <property type="entry name" value="MFS_dom"/>
</dbReference>
<dbReference type="Proteomes" id="UP000326759">
    <property type="component" value="Unassembled WGS sequence"/>
</dbReference>
<dbReference type="EMBL" id="SEYY01000658">
    <property type="protein sequence ID" value="KAB7506790.1"/>
    <property type="molecule type" value="Genomic_DNA"/>
</dbReference>
<reference evidence="7 8" key="1">
    <citation type="journal article" date="2019" name="PLoS Biol.">
        <title>Sex chromosomes control vertical transmission of feminizing Wolbachia symbionts in an isopod.</title>
        <authorList>
            <person name="Becking T."/>
            <person name="Chebbi M.A."/>
            <person name="Giraud I."/>
            <person name="Moumen B."/>
            <person name="Laverre T."/>
            <person name="Caubet Y."/>
            <person name="Peccoud J."/>
            <person name="Gilbert C."/>
            <person name="Cordaux R."/>
        </authorList>
    </citation>
    <scope>NUCLEOTIDE SEQUENCE [LARGE SCALE GENOMIC DNA]</scope>
    <source>
        <strain evidence="7">ANa2</strain>
        <tissue evidence="7">Whole body excluding digestive tract and cuticle</tissue>
    </source>
</reference>
<keyword evidence="4 5" id="KW-0472">Membrane</keyword>
<feature type="transmembrane region" description="Helical" evidence="5">
    <location>
        <begin position="211"/>
        <end position="230"/>
    </location>
</feature>
<dbReference type="GO" id="GO:0022857">
    <property type="term" value="F:transmembrane transporter activity"/>
    <property type="evidence" value="ECO:0007669"/>
    <property type="project" value="InterPro"/>
</dbReference>
<dbReference type="PROSITE" id="PS50850">
    <property type="entry name" value="MFS"/>
    <property type="match status" value="1"/>
</dbReference>
<keyword evidence="2 5" id="KW-0812">Transmembrane</keyword>
<evidence type="ECO:0000256" key="4">
    <source>
        <dbReference type="ARBA" id="ARBA00023136"/>
    </source>
</evidence>
<feature type="transmembrane region" description="Helical" evidence="5">
    <location>
        <begin position="269"/>
        <end position="288"/>
    </location>
</feature>
<evidence type="ECO:0000259" key="6">
    <source>
        <dbReference type="PROSITE" id="PS50850"/>
    </source>
</evidence>
<feature type="transmembrane region" description="Helical" evidence="5">
    <location>
        <begin position="294"/>
        <end position="315"/>
    </location>
</feature>
<feature type="transmembrane region" description="Helical" evidence="5">
    <location>
        <begin position="182"/>
        <end position="204"/>
    </location>
</feature>
<protein>
    <submittedName>
        <fullName evidence="7">Organic cation transporter protein</fullName>
    </submittedName>
</protein>
<dbReference type="AlphaFoldDB" id="A0A5N5TKU5"/>
<comment type="subcellular location">
    <subcellularLocation>
        <location evidence="1">Membrane</location>
        <topology evidence="1">Multi-pass membrane protein</topology>
    </subcellularLocation>
</comment>
<evidence type="ECO:0000256" key="1">
    <source>
        <dbReference type="ARBA" id="ARBA00004141"/>
    </source>
</evidence>
<dbReference type="Gene3D" id="1.20.1250.20">
    <property type="entry name" value="MFS general substrate transporter like domains"/>
    <property type="match status" value="1"/>
</dbReference>
<dbReference type="PANTHER" id="PTHR24064">
    <property type="entry name" value="SOLUTE CARRIER FAMILY 22 MEMBER"/>
    <property type="match status" value="1"/>
</dbReference>
<dbReference type="GO" id="GO:0016020">
    <property type="term" value="C:membrane"/>
    <property type="evidence" value="ECO:0007669"/>
    <property type="project" value="UniProtKB-SubCell"/>
</dbReference>
<feature type="transmembrane region" description="Helical" evidence="5">
    <location>
        <begin position="150"/>
        <end position="170"/>
    </location>
</feature>
<accession>A0A5N5TKU5</accession>
<keyword evidence="8" id="KW-1185">Reference proteome</keyword>
<feature type="transmembrane region" description="Helical" evidence="5">
    <location>
        <begin position="54"/>
        <end position="72"/>
    </location>
</feature>
<evidence type="ECO:0000313" key="8">
    <source>
        <dbReference type="Proteomes" id="UP000326759"/>
    </source>
</evidence>
<dbReference type="OrthoDB" id="6894481at2759"/>
<gene>
    <name evidence="7" type="primary">Orct_1</name>
    <name evidence="7" type="ORF">Anas_11595</name>
</gene>
<evidence type="ECO:0000256" key="5">
    <source>
        <dbReference type="SAM" id="Phobius"/>
    </source>
</evidence>